<dbReference type="InterPro" id="IPR036388">
    <property type="entry name" value="WH-like_DNA-bd_sf"/>
</dbReference>
<sequence>MSARDNDDAAVLLRGVLSLGRRLRAERPRGGVSLSGIGLLSTLHAQGPMPAARLAKQEGLQAQSLTRLISGLERMGCIERRRSETDRREIVVMLTPRGREVLAEDMRGRQRWLERAMAEALTGAERETLLQAAAAMLRLARHQAAGDTDPLGPP</sequence>
<dbReference type="SUPFAM" id="SSF46785">
    <property type="entry name" value="Winged helix' DNA-binding domain"/>
    <property type="match status" value="1"/>
</dbReference>
<name>A0A5M6ILW6_9PROT</name>
<proteinExistence type="predicted"/>
<dbReference type="PANTHER" id="PTHR39515">
    <property type="entry name" value="CONSERVED PROTEIN"/>
    <property type="match status" value="1"/>
</dbReference>
<gene>
    <name evidence="2" type="ORF">F1189_25085</name>
</gene>
<dbReference type="InterPro" id="IPR052526">
    <property type="entry name" value="HTH-type_Bedaq_tolerance"/>
</dbReference>
<dbReference type="PRINTS" id="PR00598">
    <property type="entry name" value="HTHMARR"/>
</dbReference>
<evidence type="ECO:0000313" key="3">
    <source>
        <dbReference type="Proteomes" id="UP000325255"/>
    </source>
</evidence>
<dbReference type="RefSeq" id="WP_150044018.1">
    <property type="nucleotide sequence ID" value="NZ_OW485601.1"/>
</dbReference>
<dbReference type="PROSITE" id="PS50995">
    <property type="entry name" value="HTH_MARR_2"/>
    <property type="match status" value="1"/>
</dbReference>
<evidence type="ECO:0000259" key="1">
    <source>
        <dbReference type="PROSITE" id="PS50995"/>
    </source>
</evidence>
<feature type="domain" description="HTH marR-type" evidence="1">
    <location>
        <begin position="5"/>
        <end position="138"/>
    </location>
</feature>
<dbReference type="OrthoDB" id="8447118at2"/>
<dbReference type="Proteomes" id="UP000325255">
    <property type="component" value="Unassembled WGS sequence"/>
</dbReference>
<dbReference type="InterPro" id="IPR000835">
    <property type="entry name" value="HTH_MarR-typ"/>
</dbReference>
<accession>A0A5M6ILW6</accession>
<dbReference type="GO" id="GO:0003700">
    <property type="term" value="F:DNA-binding transcription factor activity"/>
    <property type="evidence" value="ECO:0007669"/>
    <property type="project" value="InterPro"/>
</dbReference>
<dbReference type="PANTHER" id="PTHR39515:SF2">
    <property type="entry name" value="HTH-TYPE TRANSCRIPTIONAL REGULATOR RV0880"/>
    <property type="match status" value="1"/>
</dbReference>
<dbReference type="Pfam" id="PF01047">
    <property type="entry name" value="MarR"/>
    <property type="match status" value="1"/>
</dbReference>
<dbReference type="Gene3D" id="1.10.10.10">
    <property type="entry name" value="Winged helix-like DNA-binding domain superfamily/Winged helix DNA-binding domain"/>
    <property type="match status" value="1"/>
</dbReference>
<protein>
    <submittedName>
        <fullName evidence="2">MarR family transcriptional regulator</fullName>
    </submittedName>
</protein>
<evidence type="ECO:0000313" key="2">
    <source>
        <dbReference type="EMBL" id="KAA5609254.1"/>
    </source>
</evidence>
<dbReference type="AlphaFoldDB" id="A0A5M6ILW6"/>
<comment type="caution">
    <text evidence="2">The sequence shown here is derived from an EMBL/GenBank/DDBJ whole genome shotgun (WGS) entry which is preliminary data.</text>
</comment>
<dbReference type="EMBL" id="VWPK01000055">
    <property type="protein sequence ID" value="KAA5609254.1"/>
    <property type="molecule type" value="Genomic_DNA"/>
</dbReference>
<dbReference type="SMART" id="SM00347">
    <property type="entry name" value="HTH_MARR"/>
    <property type="match status" value="1"/>
</dbReference>
<organism evidence="2 3">
    <name type="scientific">Rhodovastum atsumiense</name>
    <dbReference type="NCBI Taxonomy" id="504468"/>
    <lineage>
        <taxon>Bacteria</taxon>
        <taxon>Pseudomonadati</taxon>
        <taxon>Pseudomonadota</taxon>
        <taxon>Alphaproteobacteria</taxon>
        <taxon>Acetobacterales</taxon>
        <taxon>Acetobacteraceae</taxon>
        <taxon>Rhodovastum</taxon>
    </lineage>
</organism>
<reference evidence="2 3" key="1">
    <citation type="submission" date="2019-09" db="EMBL/GenBank/DDBJ databases">
        <title>Genome sequence of Rhodovastum atsumiense, a diverse member of the Acetobacteraceae family of non-sulfur purple photosynthetic bacteria.</title>
        <authorList>
            <person name="Meyer T."/>
            <person name="Kyndt J."/>
        </authorList>
    </citation>
    <scope>NUCLEOTIDE SEQUENCE [LARGE SCALE GENOMIC DNA]</scope>
    <source>
        <strain evidence="2 3">DSM 21279</strain>
    </source>
</reference>
<dbReference type="InterPro" id="IPR036390">
    <property type="entry name" value="WH_DNA-bd_sf"/>
</dbReference>
<keyword evidence="3" id="KW-1185">Reference proteome</keyword>